<keyword evidence="3" id="KW-1185">Reference proteome</keyword>
<comment type="caution">
    <text evidence="2">The sequence shown here is derived from an EMBL/GenBank/DDBJ whole genome shotgun (WGS) entry which is preliminary data.</text>
</comment>
<accession>A0ABQ5ITU9</accession>
<feature type="compositionally biased region" description="Polar residues" evidence="1">
    <location>
        <begin position="244"/>
        <end position="263"/>
    </location>
</feature>
<proteinExistence type="predicted"/>
<reference evidence="2" key="2">
    <citation type="submission" date="2022-01" db="EMBL/GenBank/DDBJ databases">
        <authorList>
            <person name="Yamashiro T."/>
            <person name="Shiraishi A."/>
            <person name="Satake H."/>
            <person name="Nakayama K."/>
        </authorList>
    </citation>
    <scope>NUCLEOTIDE SEQUENCE</scope>
</reference>
<dbReference type="EMBL" id="BQNB010021176">
    <property type="protein sequence ID" value="GJU03660.1"/>
    <property type="molecule type" value="Genomic_DNA"/>
</dbReference>
<evidence type="ECO:0000313" key="2">
    <source>
        <dbReference type="EMBL" id="GJU03660.1"/>
    </source>
</evidence>
<sequence>MLPLRKKVLNKGKQIWKPKGKLSDNSLNKTKQIWQPKGKLFDNSLKKTKQVWKATGKLFANVGYQWRPTGKKFTSGKLNCGYQWRPTGKKFALGELCPLTRLPVTCGTDHPLVSGLRLFKTRFRGMNGSWLAPSPVPATTYIPPTDKDLEILFQPMFDEYFDQSTDSEPVPTATVVNAPIVSTNTSVSTTIAQDAPSISHSLSSSQVHPPVFPQGVAAGPTIEDTSITQANLHPSVNPVAGEPSSAQSSSGNVNLAEPNQVNQPPDHLKRWTKDHPLDNIVGNPSRPVSTGKQLASDALW</sequence>
<name>A0ABQ5ITU9_9ASTR</name>
<dbReference type="Proteomes" id="UP001151760">
    <property type="component" value="Unassembled WGS sequence"/>
</dbReference>
<evidence type="ECO:0000313" key="3">
    <source>
        <dbReference type="Proteomes" id="UP001151760"/>
    </source>
</evidence>
<gene>
    <name evidence="2" type="ORF">Tco_1113998</name>
</gene>
<reference evidence="2" key="1">
    <citation type="journal article" date="2022" name="Int. J. Mol. Sci.">
        <title>Draft Genome of Tanacetum Coccineum: Genomic Comparison of Closely Related Tanacetum-Family Plants.</title>
        <authorList>
            <person name="Yamashiro T."/>
            <person name="Shiraishi A."/>
            <person name="Nakayama K."/>
            <person name="Satake H."/>
        </authorList>
    </citation>
    <scope>NUCLEOTIDE SEQUENCE</scope>
</reference>
<organism evidence="2 3">
    <name type="scientific">Tanacetum coccineum</name>
    <dbReference type="NCBI Taxonomy" id="301880"/>
    <lineage>
        <taxon>Eukaryota</taxon>
        <taxon>Viridiplantae</taxon>
        <taxon>Streptophyta</taxon>
        <taxon>Embryophyta</taxon>
        <taxon>Tracheophyta</taxon>
        <taxon>Spermatophyta</taxon>
        <taxon>Magnoliopsida</taxon>
        <taxon>eudicotyledons</taxon>
        <taxon>Gunneridae</taxon>
        <taxon>Pentapetalae</taxon>
        <taxon>asterids</taxon>
        <taxon>campanulids</taxon>
        <taxon>Asterales</taxon>
        <taxon>Asteraceae</taxon>
        <taxon>Asteroideae</taxon>
        <taxon>Anthemideae</taxon>
        <taxon>Anthemidinae</taxon>
        <taxon>Tanacetum</taxon>
    </lineage>
</organism>
<feature type="region of interest" description="Disordered" evidence="1">
    <location>
        <begin position="233"/>
        <end position="300"/>
    </location>
</feature>
<feature type="region of interest" description="Disordered" evidence="1">
    <location>
        <begin position="200"/>
        <end position="219"/>
    </location>
</feature>
<evidence type="ECO:0000256" key="1">
    <source>
        <dbReference type="SAM" id="MobiDB-lite"/>
    </source>
</evidence>
<feature type="compositionally biased region" description="Basic and acidic residues" evidence="1">
    <location>
        <begin position="266"/>
        <end position="277"/>
    </location>
</feature>
<protein>
    <submittedName>
        <fullName evidence="2">Uncharacterized protein</fullName>
    </submittedName>
</protein>